<proteinExistence type="predicted"/>
<dbReference type="InterPro" id="IPR010606">
    <property type="entry name" value="Mib_Herc2"/>
</dbReference>
<dbReference type="GO" id="GO:0016567">
    <property type="term" value="P:protein ubiquitination"/>
    <property type="evidence" value="ECO:0007669"/>
    <property type="project" value="InterPro"/>
</dbReference>
<dbReference type="PROSITE" id="PS50234">
    <property type="entry name" value="VWFA"/>
    <property type="match status" value="1"/>
</dbReference>
<dbReference type="GO" id="GO:0004842">
    <property type="term" value="F:ubiquitin-protein transferase activity"/>
    <property type="evidence" value="ECO:0007669"/>
    <property type="project" value="InterPro"/>
</dbReference>
<protein>
    <submittedName>
        <fullName evidence="4">Uncharacterized protein LOC111127749 isoform X1</fullName>
    </submittedName>
</protein>
<dbReference type="Pfam" id="PF13519">
    <property type="entry name" value="VWA_2"/>
    <property type="match status" value="1"/>
</dbReference>
<dbReference type="GeneID" id="111127749"/>
<reference evidence="4" key="1">
    <citation type="submission" date="2025-08" db="UniProtKB">
        <authorList>
            <consortium name="RefSeq"/>
        </authorList>
    </citation>
    <scope>IDENTIFICATION</scope>
    <source>
        <tissue evidence="4">Whole sample</tissue>
    </source>
</reference>
<name>A0A8B8DKJ7_CRAVI</name>
<feature type="domain" description="MIB/HERC2" evidence="2">
    <location>
        <begin position="380"/>
        <end position="454"/>
    </location>
</feature>
<dbReference type="InterPro" id="IPR036465">
    <property type="entry name" value="vWFA_dom_sf"/>
</dbReference>
<dbReference type="GO" id="GO:0046872">
    <property type="term" value="F:metal ion binding"/>
    <property type="evidence" value="ECO:0007669"/>
    <property type="project" value="InterPro"/>
</dbReference>
<evidence type="ECO:0000259" key="1">
    <source>
        <dbReference type="PROSITE" id="PS50234"/>
    </source>
</evidence>
<feature type="domain" description="VWFA" evidence="1">
    <location>
        <begin position="58"/>
        <end position="255"/>
    </location>
</feature>
<dbReference type="RefSeq" id="XP_022328697.1">
    <property type="nucleotide sequence ID" value="XM_022472989.1"/>
</dbReference>
<dbReference type="Pfam" id="PF06701">
    <property type="entry name" value="MIB_HERC2"/>
    <property type="match status" value="2"/>
</dbReference>
<gene>
    <name evidence="4" type="primary">LOC111127749</name>
</gene>
<dbReference type="PANTHER" id="PTHR24202:SF4">
    <property type="entry name" value="E3 UBIQUITIN-PROTEIN LIGASE MIB2-RELATED"/>
    <property type="match status" value="1"/>
</dbReference>
<dbReference type="PANTHER" id="PTHR24202">
    <property type="entry name" value="E3 UBIQUITIN-PROTEIN LIGASE MIB2"/>
    <property type="match status" value="1"/>
</dbReference>
<accession>A0A8B8DKJ7</accession>
<dbReference type="AlphaFoldDB" id="A0A8B8DKJ7"/>
<keyword evidence="3" id="KW-1185">Reference proteome</keyword>
<dbReference type="InterPro" id="IPR037252">
    <property type="entry name" value="Mib_Herc2_sf"/>
</dbReference>
<dbReference type="Gene3D" id="2.30.30.40">
    <property type="entry name" value="SH3 Domains"/>
    <property type="match status" value="2"/>
</dbReference>
<dbReference type="Proteomes" id="UP000694844">
    <property type="component" value="Chromosome 4"/>
</dbReference>
<dbReference type="GO" id="GO:0005737">
    <property type="term" value="C:cytoplasm"/>
    <property type="evidence" value="ECO:0007669"/>
    <property type="project" value="TreeGrafter"/>
</dbReference>
<evidence type="ECO:0000313" key="4">
    <source>
        <dbReference type="RefSeq" id="XP_022328697.1"/>
    </source>
</evidence>
<sequence length="483" mass="55000">MFNVLHQHTEIKLSCLACSECCGCEMDYLLAKLSWEKKAVEEANENIKRKHKHGTGICSVFILDTSESMAGEGLRQMKQAFHEILEEYTFLDKSDNVAVIGCGEEVKFLHYFSCNYLSIKNCVENIQCKGHSPLEAGVILSHSCLNLGGGHTVNMSPLQIRARAVVISDGNPTEITSSTESAETSPESETFKRLLSEIQRQGELTPFTFIPVGKRPNYRILGALALASKGGRLIGWQDARQYARLSLNFQVAGSLLRRYQDTTLTEDLVRHAYQRYGRGSEEDINQVCEILNEKEAYDSVTEAESVFKERYPTMPCVGTRVRRGQDWIYENQDGYGPGTVVGHSQNAGWINVEWDNEKRYSYRYGREGIGEFYDVQICNEPRLIPENVNIAVGCLVRKGPDWKWGDQNGDEESIGTVYHVKNRNEVYVRWPNGNKSNYRFGYNDKYDVIVCDPRDSDIMERYFFQKKMEKDKNQTENNGGLPK</sequence>
<dbReference type="SUPFAM" id="SSF159034">
    <property type="entry name" value="Mib/herc2 domain-like"/>
    <property type="match status" value="2"/>
</dbReference>
<dbReference type="KEGG" id="cvn:111127749"/>
<dbReference type="SUPFAM" id="SSF53300">
    <property type="entry name" value="vWA-like"/>
    <property type="match status" value="1"/>
</dbReference>
<dbReference type="OrthoDB" id="438049at2759"/>
<dbReference type="CDD" id="cd00198">
    <property type="entry name" value="vWFA"/>
    <property type="match status" value="1"/>
</dbReference>
<dbReference type="InterPro" id="IPR002035">
    <property type="entry name" value="VWF_A"/>
</dbReference>
<dbReference type="PROSITE" id="PS51416">
    <property type="entry name" value="MIB_HERC2"/>
    <property type="match status" value="2"/>
</dbReference>
<evidence type="ECO:0000313" key="3">
    <source>
        <dbReference type="Proteomes" id="UP000694844"/>
    </source>
</evidence>
<evidence type="ECO:0000259" key="2">
    <source>
        <dbReference type="PROSITE" id="PS51416"/>
    </source>
</evidence>
<organism evidence="3 4">
    <name type="scientific">Crassostrea virginica</name>
    <name type="common">Eastern oyster</name>
    <dbReference type="NCBI Taxonomy" id="6565"/>
    <lineage>
        <taxon>Eukaryota</taxon>
        <taxon>Metazoa</taxon>
        <taxon>Spiralia</taxon>
        <taxon>Lophotrochozoa</taxon>
        <taxon>Mollusca</taxon>
        <taxon>Bivalvia</taxon>
        <taxon>Autobranchia</taxon>
        <taxon>Pteriomorphia</taxon>
        <taxon>Ostreida</taxon>
        <taxon>Ostreoidea</taxon>
        <taxon>Ostreidae</taxon>
        <taxon>Crassostrea</taxon>
    </lineage>
</organism>
<dbReference type="Gene3D" id="3.40.50.410">
    <property type="entry name" value="von Willebrand factor, type A domain"/>
    <property type="match status" value="1"/>
</dbReference>
<feature type="domain" description="MIB/HERC2" evidence="2">
    <location>
        <begin position="308"/>
        <end position="381"/>
    </location>
</feature>